<accession>A0AAN8PXH8</accession>
<protein>
    <recommendedName>
        <fullName evidence="2">Protein kinase domain-containing protein</fullName>
    </recommendedName>
</protein>
<name>A0AAN8PXH8_PATCE</name>
<dbReference type="PROSITE" id="PS50011">
    <property type="entry name" value="PROTEIN_KINASE_DOM"/>
    <property type="match status" value="1"/>
</dbReference>
<evidence type="ECO:0000259" key="2">
    <source>
        <dbReference type="PROSITE" id="PS50011"/>
    </source>
</evidence>
<dbReference type="InterPro" id="IPR051681">
    <property type="entry name" value="Ser/Thr_Kinases-Pseudokinases"/>
</dbReference>
<dbReference type="Pfam" id="PF07714">
    <property type="entry name" value="PK_Tyr_Ser-Thr"/>
    <property type="match status" value="1"/>
</dbReference>
<evidence type="ECO:0000313" key="4">
    <source>
        <dbReference type="Proteomes" id="UP001347796"/>
    </source>
</evidence>
<dbReference type="EMBL" id="JAZGQO010000003">
    <property type="protein sequence ID" value="KAK6188544.1"/>
    <property type="molecule type" value="Genomic_DNA"/>
</dbReference>
<gene>
    <name evidence="3" type="ORF">SNE40_004701</name>
</gene>
<dbReference type="GO" id="GO:0004674">
    <property type="term" value="F:protein serine/threonine kinase activity"/>
    <property type="evidence" value="ECO:0007669"/>
    <property type="project" value="TreeGrafter"/>
</dbReference>
<evidence type="ECO:0000256" key="1">
    <source>
        <dbReference type="SAM" id="MobiDB-lite"/>
    </source>
</evidence>
<dbReference type="PANTHER" id="PTHR44329">
    <property type="entry name" value="SERINE/THREONINE-PROTEIN KINASE TNNI3K-RELATED"/>
    <property type="match status" value="1"/>
</dbReference>
<feature type="domain" description="Protein kinase" evidence="2">
    <location>
        <begin position="321"/>
        <end position="583"/>
    </location>
</feature>
<proteinExistence type="predicted"/>
<organism evidence="3 4">
    <name type="scientific">Patella caerulea</name>
    <name type="common">Rayed Mediterranean limpet</name>
    <dbReference type="NCBI Taxonomy" id="87958"/>
    <lineage>
        <taxon>Eukaryota</taxon>
        <taxon>Metazoa</taxon>
        <taxon>Spiralia</taxon>
        <taxon>Lophotrochozoa</taxon>
        <taxon>Mollusca</taxon>
        <taxon>Gastropoda</taxon>
        <taxon>Patellogastropoda</taxon>
        <taxon>Patelloidea</taxon>
        <taxon>Patellidae</taxon>
        <taxon>Patella</taxon>
    </lineage>
</organism>
<dbReference type="Gene3D" id="1.10.510.10">
    <property type="entry name" value="Transferase(Phosphotransferase) domain 1"/>
    <property type="match status" value="1"/>
</dbReference>
<dbReference type="Proteomes" id="UP001347796">
    <property type="component" value="Unassembled WGS sequence"/>
</dbReference>
<dbReference type="AlphaFoldDB" id="A0AAN8PXH8"/>
<dbReference type="Gene3D" id="3.30.200.20">
    <property type="entry name" value="Phosphorylase Kinase, domain 1"/>
    <property type="match status" value="1"/>
</dbReference>
<dbReference type="InterPro" id="IPR001245">
    <property type="entry name" value="Ser-Thr/Tyr_kinase_cat_dom"/>
</dbReference>
<dbReference type="InterPro" id="IPR011009">
    <property type="entry name" value="Kinase-like_dom_sf"/>
</dbReference>
<reference evidence="3 4" key="1">
    <citation type="submission" date="2024-01" db="EMBL/GenBank/DDBJ databases">
        <title>The genome of the rayed Mediterranean limpet Patella caerulea (Linnaeus, 1758).</title>
        <authorList>
            <person name="Anh-Thu Weber A."/>
            <person name="Halstead-Nussloch G."/>
        </authorList>
    </citation>
    <scope>NUCLEOTIDE SEQUENCE [LARGE SCALE GENOMIC DNA]</scope>
    <source>
        <strain evidence="3">AATW-2023a</strain>
        <tissue evidence="3">Whole specimen</tissue>
    </source>
</reference>
<dbReference type="GO" id="GO:0005524">
    <property type="term" value="F:ATP binding"/>
    <property type="evidence" value="ECO:0007669"/>
    <property type="project" value="InterPro"/>
</dbReference>
<comment type="caution">
    <text evidence="3">The sequence shown here is derived from an EMBL/GenBank/DDBJ whole genome shotgun (WGS) entry which is preliminary data.</text>
</comment>
<dbReference type="PANTHER" id="PTHR44329:SF253">
    <property type="entry name" value="KINASE SUPPRESSOR OF RAS 2"/>
    <property type="match status" value="1"/>
</dbReference>
<evidence type="ECO:0000313" key="3">
    <source>
        <dbReference type="EMBL" id="KAK6188544.1"/>
    </source>
</evidence>
<sequence>MNSRTQRSGEQHWRKVLRVQQIKTTTRNGCVCNRDSNPSLIYGEPSSSQVRHVGLFSRLSARIRNFLHSRRKYEITDSTEVSSDKPAIATAKVKPLQLCHRKKFNFRHRGPHCERPCQEKLRLKRSNVDDRVKIEITADDINGIKEHSCHDNNTQRSTDPISCSRSKDLYAINKQKSSMNLTLFNHTGSIPTQRMHGTFQHDRISPVLAEKEAISLDLGIHIKEKKKLSPLRVPTTTGLSPKHPLVMTTSCPPKASPVATQGEGFGGFQRLLKTWPIPGMKISNEDNLDEEEQTECLTFIDRLILQGRTSLADFSIPFKTVELAECLKEGRRCKIYKGRWHGDVTVHLFSGRDDVTDTFWMNLTKLCRIRHENIILFMAACTEPPDLAVITSFHRGTSLYEHIHVKHEKISMYSKVQMLRQIALGMGYLHAKGIVLRRLNTHNVFLCPRVKLSAMDWGIAESVHDRSNYAVIPHHQLTYVAPEILASACVKPPRLVTMATTYSKETDIFAFGTVMYEIFAGQYPFEDVDPMTLIWQVCGGRRQQLDNIRCTTPLKKLMNGCWCQEPFHRPEFSELSKQLLKNFPLHKRHSSSEPERLHTLGKKHL</sequence>
<dbReference type="InterPro" id="IPR000719">
    <property type="entry name" value="Prot_kinase_dom"/>
</dbReference>
<feature type="region of interest" description="Disordered" evidence="1">
    <location>
        <begin position="586"/>
        <end position="605"/>
    </location>
</feature>
<dbReference type="SUPFAM" id="SSF56112">
    <property type="entry name" value="Protein kinase-like (PK-like)"/>
    <property type="match status" value="1"/>
</dbReference>
<keyword evidence="4" id="KW-1185">Reference proteome</keyword>